<feature type="binding site" evidence="1">
    <location>
        <position position="120"/>
    </location>
    <ligand>
        <name>substrate</name>
    </ligand>
</feature>
<feature type="domain" description="NADP-dependent oxidoreductase" evidence="3">
    <location>
        <begin position="30"/>
        <end position="301"/>
    </location>
</feature>
<dbReference type="Gene3D" id="3.20.20.100">
    <property type="entry name" value="NADP-dependent oxidoreductase domain"/>
    <property type="match status" value="1"/>
</dbReference>
<evidence type="ECO:0000313" key="4">
    <source>
        <dbReference type="EMBL" id="JAI46073.1"/>
    </source>
</evidence>
<evidence type="ECO:0000256" key="1">
    <source>
        <dbReference type="PIRSR" id="PIRSR000097-2"/>
    </source>
</evidence>
<dbReference type="PROSITE" id="PS00798">
    <property type="entry name" value="ALDOKETO_REDUCTASE_1"/>
    <property type="match status" value="1"/>
</dbReference>
<evidence type="ECO:0000256" key="2">
    <source>
        <dbReference type="PIRSR" id="PIRSR000097-3"/>
    </source>
</evidence>
<gene>
    <name evidence="4" type="primary">AKR1A1_0</name>
    <name evidence="4" type="ORF">c0_g1_i1</name>
</gene>
<dbReference type="PIRSF" id="PIRSF000097">
    <property type="entry name" value="AKR"/>
    <property type="match status" value="1"/>
</dbReference>
<reference evidence="4" key="1">
    <citation type="submission" date="2015-06" db="EMBL/GenBank/DDBJ databases">
        <authorList>
            <person name="Hoefler B.C."/>
            <person name="Straight P.D."/>
        </authorList>
    </citation>
    <scope>NUCLEOTIDE SEQUENCE</scope>
</reference>
<name>A0A0K8W4C7_BACLA</name>
<feature type="site" description="Lowers pKa of active site Tyr" evidence="2">
    <location>
        <position position="80"/>
    </location>
</feature>
<dbReference type="PANTHER" id="PTHR11732">
    <property type="entry name" value="ALDO/KETO REDUCTASE"/>
    <property type="match status" value="1"/>
</dbReference>
<dbReference type="AlphaFoldDB" id="A0A0K8W4C7"/>
<evidence type="ECO:0000259" key="3">
    <source>
        <dbReference type="Pfam" id="PF00248"/>
    </source>
</evidence>
<dbReference type="InterPro" id="IPR023210">
    <property type="entry name" value="NADP_OxRdtase_dom"/>
</dbReference>
<dbReference type="GeneID" id="108966191"/>
<dbReference type="GO" id="GO:0016491">
    <property type="term" value="F:oxidoreductase activity"/>
    <property type="evidence" value="ECO:0007669"/>
    <property type="project" value="InterPro"/>
</dbReference>
<dbReference type="Pfam" id="PF00248">
    <property type="entry name" value="Aldo_ket_red"/>
    <property type="match status" value="1"/>
</dbReference>
<dbReference type="InterPro" id="IPR020471">
    <property type="entry name" value="AKR"/>
</dbReference>
<sequence>MTVPFSLTLNDGNKMPSIGVNTWNLDIEDLDFVIKEALFVGFRHIDTSVFNLNERLLGKVLKKLMDEGKVNRSDLFITTKLPPTANKPEFVETAMLQSLNNLQLEYVDLYLIQLPVTLMHDESFEVIKRQKDGLVCLDNTDHILVWKQMEDLVIKGLTKSIGLANFNQKQITNIICNCSIPPAVLQIEYHIYLQQPELLNFCQLHNITITSFASLGTHDMLSSNYYMTKRTRLPSLLEVPEVQEIAKKYNKTESQILMRWILDKHLSALLRMHNSGRMHEIMGIFEFSIGSHDMRKLDALDRNIRTVDFGFLNGIENHPQYPF</sequence>
<dbReference type="InterPro" id="IPR036812">
    <property type="entry name" value="NAD(P)_OxRdtase_dom_sf"/>
</dbReference>
<dbReference type="InterPro" id="IPR018170">
    <property type="entry name" value="Aldo/ket_reductase_CS"/>
</dbReference>
<dbReference type="OrthoDB" id="416253at2759"/>
<proteinExistence type="predicted"/>
<dbReference type="SUPFAM" id="SSF51430">
    <property type="entry name" value="NAD(P)-linked oxidoreductase"/>
    <property type="match status" value="1"/>
</dbReference>
<organism evidence="4">
    <name type="scientific">Bactrocera latifrons</name>
    <name type="common">Malaysian fruit fly</name>
    <name type="synonym">Chaetodacus latifrons</name>
    <dbReference type="NCBI Taxonomy" id="174628"/>
    <lineage>
        <taxon>Eukaryota</taxon>
        <taxon>Metazoa</taxon>
        <taxon>Ecdysozoa</taxon>
        <taxon>Arthropoda</taxon>
        <taxon>Hexapoda</taxon>
        <taxon>Insecta</taxon>
        <taxon>Pterygota</taxon>
        <taxon>Neoptera</taxon>
        <taxon>Endopterygota</taxon>
        <taxon>Diptera</taxon>
        <taxon>Brachycera</taxon>
        <taxon>Muscomorpha</taxon>
        <taxon>Tephritoidea</taxon>
        <taxon>Tephritidae</taxon>
        <taxon>Bactrocera</taxon>
        <taxon>Bactrocera</taxon>
    </lineage>
</organism>
<dbReference type="EMBL" id="GDHF01006241">
    <property type="protein sequence ID" value="JAI46073.1"/>
    <property type="molecule type" value="Transcribed_RNA"/>
</dbReference>
<dbReference type="PRINTS" id="PR00069">
    <property type="entry name" value="ALDKETRDTASE"/>
</dbReference>
<accession>A0A0K8W4C7</accession>
<protein>
    <submittedName>
        <fullName evidence="4">Alcohol dehydrogenase [NADP(+)]</fullName>
    </submittedName>
</protein>